<dbReference type="Gene3D" id="3.20.20.480">
    <property type="entry name" value="Trimethylamine methyltransferase-like"/>
    <property type="match status" value="1"/>
</dbReference>
<accession>A0A1M6J2L2</accession>
<keyword evidence="3 4" id="KW-0808">Transferase</keyword>
<organism evidence="5 6">
    <name type="scientific">Shimia gijangensis</name>
    <dbReference type="NCBI Taxonomy" id="1470563"/>
    <lineage>
        <taxon>Bacteria</taxon>
        <taxon>Pseudomonadati</taxon>
        <taxon>Pseudomonadota</taxon>
        <taxon>Alphaproteobacteria</taxon>
        <taxon>Rhodobacterales</taxon>
        <taxon>Roseobacteraceae</taxon>
    </lineage>
</organism>
<gene>
    <name evidence="5" type="ORF">SAMN05444000_10887</name>
</gene>
<protein>
    <recommendedName>
        <fullName evidence="4">Methyltransferase</fullName>
        <ecNumber evidence="4">2.1.1.-</ecNumber>
    </recommendedName>
</protein>
<dbReference type="STRING" id="1470563.SAMN05444000_10887"/>
<comment type="similarity">
    <text evidence="1 4">Belongs to the trimethylamine methyltransferase family.</text>
</comment>
<evidence type="ECO:0000256" key="4">
    <source>
        <dbReference type="PIRNR" id="PIRNR037567"/>
    </source>
</evidence>
<dbReference type="EC" id="2.1.1.-" evidence="4"/>
<keyword evidence="2 5" id="KW-0489">Methyltransferase</keyword>
<keyword evidence="6" id="KW-1185">Reference proteome</keyword>
<dbReference type="PIRSF" id="PIRSF037567">
    <property type="entry name" value="MTTB_MeTrfase"/>
    <property type="match status" value="1"/>
</dbReference>
<reference evidence="6" key="1">
    <citation type="submission" date="2016-11" db="EMBL/GenBank/DDBJ databases">
        <authorList>
            <person name="Varghese N."/>
            <person name="Submissions S."/>
        </authorList>
    </citation>
    <scope>NUCLEOTIDE SEQUENCE [LARGE SCALE GENOMIC DNA]</scope>
    <source>
        <strain evidence="6">DSM 100564</strain>
    </source>
</reference>
<dbReference type="OrthoDB" id="5713681at2"/>
<dbReference type="Proteomes" id="UP000183982">
    <property type="component" value="Unassembled WGS sequence"/>
</dbReference>
<dbReference type="GO" id="GO:0008168">
    <property type="term" value="F:methyltransferase activity"/>
    <property type="evidence" value="ECO:0007669"/>
    <property type="project" value="UniProtKB-KW"/>
</dbReference>
<dbReference type="EMBL" id="FQZQ01000008">
    <property type="protein sequence ID" value="SHJ40974.1"/>
    <property type="molecule type" value="Genomic_DNA"/>
</dbReference>
<dbReference type="InterPro" id="IPR010426">
    <property type="entry name" value="MTTB_MeTrfase"/>
</dbReference>
<dbReference type="RefSeq" id="WP_073251729.1">
    <property type="nucleotide sequence ID" value="NZ_FQZQ01000008.1"/>
</dbReference>
<dbReference type="InterPro" id="IPR038601">
    <property type="entry name" value="MttB-like_sf"/>
</dbReference>
<proteinExistence type="inferred from homology"/>
<evidence type="ECO:0000256" key="3">
    <source>
        <dbReference type="ARBA" id="ARBA00022679"/>
    </source>
</evidence>
<evidence type="ECO:0000313" key="6">
    <source>
        <dbReference type="Proteomes" id="UP000183982"/>
    </source>
</evidence>
<evidence type="ECO:0000256" key="2">
    <source>
        <dbReference type="ARBA" id="ARBA00022603"/>
    </source>
</evidence>
<name>A0A1M6J2L2_9RHOB</name>
<dbReference type="GO" id="GO:0015948">
    <property type="term" value="P:methanogenesis"/>
    <property type="evidence" value="ECO:0007669"/>
    <property type="project" value="UniProtKB-UniRule"/>
</dbReference>
<dbReference type="GO" id="GO:0032259">
    <property type="term" value="P:methylation"/>
    <property type="evidence" value="ECO:0007669"/>
    <property type="project" value="UniProtKB-KW"/>
</dbReference>
<evidence type="ECO:0000256" key="1">
    <source>
        <dbReference type="ARBA" id="ARBA00007137"/>
    </source>
</evidence>
<sequence length="503" mass="54468">MVRRNKRAPTRLIEHRPEWRRLRHPFQPQEVFSTDKIEAMHEMALKLLEELGLKVLLNDARDVYAKGGARVNEDMVFIGRDMVTAAIASAPASIQLRASSKERDLVLENGALVFGPGAGCPNATDLINGRRPGSLRDFDNALRLCQSFDVIHKLGPCCEPQDVPVHLRHYDMMRSQLSLSDKFPFVYGRGPQQVAECFEMMCLALGLSDEEFLQSAWCSTVVNTNSPRQIDRPMGQALMDFARAGQLTIITPFCLSGAMAPVTVAGALILQHAEALGALVLTQLVRPGTPVCIGGFGSNVDMKSGAPAFGTPVHVQMSIGTGQLCRHVGLPWRGAAGAASNAPDMQAAGETHHSLWGNLMANAGMVFHSAGWLEGGLTFGFEKFINDVEALQTIADLCTAPDASEDAFGWSALEQVDPGGHFFATDQTMQRYETAFYKPLVADLNNFGTWELNGAVTADSRATGIWQQVLSEFTPPEGGADRRASLEAYIADHTAAGGAPIMD</sequence>
<dbReference type="AlphaFoldDB" id="A0A1M6J2L2"/>
<dbReference type="Pfam" id="PF06253">
    <property type="entry name" value="MTTB"/>
    <property type="match status" value="1"/>
</dbReference>
<evidence type="ECO:0000313" key="5">
    <source>
        <dbReference type="EMBL" id="SHJ40974.1"/>
    </source>
</evidence>